<sequence length="277" mass="30783">MLPLEPMRSSRHRNRPFNIPFMLALQSLCTLRDIEFDTACKKNPVRMQGTIWIKAGHWSTIPLSDEANFLRLRGQAMKVLAINGSHRTGRSTSKLLQMALDDFAAQGWDTELIELADKHIEYCIGCNSCLRDKPCPLLSREGDQMQEVLDAIMESDAVIVGNPNYFENVTARMKTFIDRTCPQSHMEINPLAGRVAGIVCTTGLSNCGIDVTAAVLQRFCNACGWITGYSWTVATCESGVDENGEVTYRRSADLDPQAQASLHNLTGSMMNLAQKLH</sequence>
<dbReference type="SUPFAM" id="SSF52218">
    <property type="entry name" value="Flavoproteins"/>
    <property type="match status" value="1"/>
</dbReference>
<accession>A0A3N0B5P8</accession>
<dbReference type="GO" id="GO:0016491">
    <property type="term" value="F:oxidoreductase activity"/>
    <property type="evidence" value="ECO:0007669"/>
    <property type="project" value="InterPro"/>
</dbReference>
<evidence type="ECO:0000256" key="2">
    <source>
        <dbReference type="ARBA" id="ARBA00022643"/>
    </source>
</evidence>
<dbReference type="InterPro" id="IPR029039">
    <property type="entry name" value="Flavoprotein-like_sf"/>
</dbReference>
<dbReference type="InterPro" id="IPR051796">
    <property type="entry name" value="ISF_SsuE-like"/>
</dbReference>
<keyword evidence="5" id="KW-1185">Reference proteome</keyword>
<organism evidence="4 5">
    <name type="scientific">Slackia equolifaciens</name>
    <dbReference type="NCBI Taxonomy" id="498718"/>
    <lineage>
        <taxon>Bacteria</taxon>
        <taxon>Bacillati</taxon>
        <taxon>Actinomycetota</taxon>
        <taxon>Coriobacteriia</taxon>
        <taxon>Eggerthellales</taxon>
        <taxon>Eggerthellaceae</taxon>
        <taxon>Slackia</taxon>
    </lineage>
</organism>
<reference evidence="5" key="1">
    <citation type="submission" date="2018-05" db="EMBL/GenBank/DDBJ databases">
        <title>Genome Sequencing of selected type strains of the family Eggerthellaceae.</title>
        <authorList>
            <person name="Danylec N."/>
            <person name="Stoll D.A."/>
            <person name="Doetsch A."/>
            <person name="Huch M."/>
        </authorList>
    </citation>
    <scope>NUCLEOTIDE SEQUENCE [LARGE SCALE GENOMIC DNA]</scope>
    <source>
        <strain evidence="5">DSM 24851</strain>
    </source>
</reference>
<name>A0A3N0B5P8_9ACTN</name>
<comment type="caution">
    <text evidence="4">The sequence shown here is derived from an EMBL/GenBank/DDBJ whole genome shotgun (WGS) entry which is preliminary data.</text>
</comment>
<dbReference type="AlphaFoldDB" id="A0A3N0B5P8"/>
<evidence type="ECO:0000259" key="3">
    <source>
        <dbReference type="Pfam" id="PF03358"/>
    </source>
</evidence>
<dbReference type="Gene3D" id="3.40.50.360">
    <property type="match status" value="1"/>
</dbReference>
<evidence type="ECO:0000256" key="1">
    <source>
        <dbReference type="ARBA" id="ARBA00022630"/>
    </source>
</evidence>
<keyword evidence="1" id="KW-0285">Flavoprotein</keyword>
<evidence type="ECO:0000313" key="4">
    <source>
        <dbReference type="EMBL" id="RNL42069.1"/>
    </source>
</evidence>
<dbReference type="InterPro" id="IPR005025">
    <property type="entry name" value="FMN_Rdtase-like_dom"/>
</dbReference>
<gene>
    <name evidence="4" type="ORF">DMP06_01275</name>
</gene>
<proteinExistence type="predicted"/>
<protein>
    <submittedName>
        <fullName evidence="4">Flavodoxin family protein</fullName>
    </submittedName>
</protein>
<dbReference type="Proteomes" id="UP000269591">
    <property type="component" value="Unassembled WGS sequence"/>
</dbReference>
<dbReference type="Pfam" id="PF03358">
    <property type="entry name" value="FMN_red"/>
    <property type="match status" value="1"/>
</dbReference>
<dbReference type="PANTHER" id="PTHR43278">
    <property type="entry name" value="NAD(P)H-DEPENDENT FMN-CONTAINING OXIDOREDUCTASE YWQN-RELATED"/>
    <property type="match status" value="1"/>
</dbReference>
<keyword evidence="2" id="KW-0288">FMN</keyword>
<dbReference type="EMBL" id="QIBX01000001">
    <property type="protein sequence ID" value="RNL42069.1"/>
    <property type="molecule type" value="Genomic_DNA"/>
</dbReference>
<evidence type="ECO:0000313" key="5">
    <source>
        <dbReference type="Proteomes" id="UP000269591"/>
    </source>
</evidence>
<feature type="domain" description="NADPH-dependent FMN reductase-like" evidence="3">
    <location>
        <begin position="77"/>
        <end position="226"/>
    </location>
</feature>
<dbReference type="PANTHER" id="PTHR43278:SF1">
    <property type="entry name" value="IRON-SULFUR FLAVOPROTEIN MJ1083"/>
    <property type="match status" value="1"/>
</dbReference>